<dbReference type="Gene3D" id="3.40.50.300">
    <property type="entry name" value="P-loop containing nucleotide triphosphate hydrolases"/>
    <property type="match status" value="1"/>
</dbReference>
<dbReference type="Proteomes" id="UP000245433">
    <property type="component" value="Unassembled WGS sequence"/>
</dbReference>
<dbReference type="InterPro" id="IPR025302">
    <property type="entry name" value="DrrA1/2-like_C"/>
</dbReference>
<evidence type="ECO:0000256" key="3">
    <source>
        <dbReference type="ARBA" id="ARBA00022840"/>
    </source>
</evidence>
<dbReference type="InterPro" id="IPR051782">
    <property type="entry name" value="ABC_Transporter_VariousFunc"/>
</dbReference>
<keyword evidence="2" id="KW-0547">Nucleotide-binding</keyword>
<dbReference type="SMART" id="SM00382">
    <property type="entry name" value="AAA"/>
    <property type="match status" value="1"/>
</dbReference>
<comment type="caution">
    <text evidence="5">The sequence shown here is derived from an EMBL/GenBank/DDBJ whole genome shotgun (WGS) entry which is preliminary data.</text>
</comment>
<dbReference type="SUPFAM" id="SSF52540">
    <property type="entry name" value="P-loop containing nucleoside triphosphate hydrolases"/>
    <property type="match status" value="1"/>
</dbReference>
<dbReference type="Pfam" id="PF13732">
    <property type="entry name" value="DrrA1-3_C"/>
    <property type="match status" value="1"/>
</dbReference>
<evidence type="ECO:0000256" key="1">
    <source>
        <dbReference type="ARBA" id="ARBA00022448"/>
    </source>
</evidence>
<protein>
    <submittedName>
        <fullName evidence="5">ABC-2 type transport system ATP-binding protein</fullName>
    </submittedName>
</protein>
<keyword evidence="6" id="KW-1185">Reference proteome</keyword>
<reference evidence="5 6" key="1">
    <citation type="submission" date="2018-04" db="EMBL/GenBank/DDBJ databases">
        <title>Genomic Encyclopedia of Type Strains, Phase IV (KMG-IV): sequencing the most valuable type-strain genomes for metagenomic binning, comparative biology and taxonomic classification.</title>
        <authorList>
            <person name="Goeker M."/>
        </authorList>
    </citation>
    <scope>NUCLEOTIDE SEQUENCE [LARGE SCALE GENOMIC DNA]</scope>
    <source>
        <strain evidence="5 6">DSM 28795</strain>
    </source>
</reference>
<feature type="domain" description="ABC transporter" evidence="4">
    <location>
        <begin position="2"/>
        <end position="229"/>
    </location>
</feature>
<name>A0A2U1D605_9LACO</name>
<proteinExistence type="predicted"/>
<evidence type="ECO:0000313" key="6">
    <source>
        <dbReference type="Proteomes" id="UP000245433"/>
    </source>
</evidence>
<dbReference type="PROSITE" id="PS00211">
    <property type="entry name" value="ABC_TRANSPORTER_1"/>
    <property type="match status" value="1"/>
</dbReference>
<dbReference type="GO" id="GO:0005524">
    <property type="term" value="F:ATP binding"/>
    <property type="evidence" value="ECO:0007669"/>
    <property type="project" value="UniProtKB-KW"/>
</dbReference>
<dbReference type="RefSeq" id="WP_089939323.1">
    <property type="nucleotide sequence ID" value="NZ_CAKOEX010000009.1"/>
</dbReference>
<dbReference type="EMBL" id="QEKT01000009">
    <property type="protein sequence ID" value="PVY83107.1"/>
    <property type="molecule type" value="Genomic_DNA"/>
</dbReference>
<evidence type="ECO:0000256" key="2">
    <source>
        <dbReference type="ARBA" id="ARBA00022741"/>
    </source>
</evidence>
<sequence>MLELQHINKTFGKYTAVNDLNLALKPGEVMGLIGQNGAGKTTTFRMILNFIQPNSGTITWNGHPFSPRQRQQIGFLPEERGLYQKQTIEEQILYLAQLHGMARADAQQALKHWMGRLAVVGKPTDKVQKLSKGNAQKVQMIAALIFQPDFIILDEPFSGLDPVNTSLMMDEILRFRDQGAMIIFSSHDMNNVTKISDHLTMLKQGKTVLQGPLQAIREQFGRTNLYLEAPNFNIQSLTQLAGVKSIKNSGLGWQITLEDETVGPEIFKLVTANGYIPAFSQQPPTLDEIFRQEVAIHE</sequence>
<dbReference type="AlphaFoldDB" id="A0A2U1D605"/>
<gene>
    <name evidence="5" type="ORF">C7384_10956</name>
</gene>
<dbReference type="InterPro" id="IPR003593">
    <property type="entry name" value="AAA+_ATPase"/>
</dbReference>
<organism evidence="5 6">
    <name type="scientific">Convivina intestini</name>
    <dbReference type="NCBI Taxonomy" id="1505726"/>
    <lineage>
        <taxon>Bacteria</taxon>
        <taxon>Bacillati</taxon>
        <taxon>Bacillota</taxon>
        <taxon>Bacilli</taxon>
        <taxon>Lactobacillales</taxon>
        <taxon>Lactobacillaceae</taxon>
        <taxon>Convivina</taxon>
    </lineage>
</organism>
<dbReference type="InterPro" id="IPR003439">
    <property type="entry name" value="ABC_transporter-like_ATP-bd"/>
</dbReference>
<dbReference type="PANTHER" id="PTHR42939:SF1">
    <property type="entry name" value="ABC TRANSPORTER ATP-BINDING PROTEIN ALBC-RELATED"/>
    <property type="match status" value="1"/>
</dbReference>
<evidence type="ECO:0000259" key="4">
    <source>
        <dbReference type="PROSITE" id="PS50893"/>
    </source>
</evidence>
<keyword evidence="1" id="KW-0813">Transport</keyword>
<keyword evidence="3 5" id="KW-0067">ATP-binding</keyword>
<accession>A0A2U1D605</accession>
<dbReference type="InterPro" id="IPR027417">
    <property type="entry name" value="P-loop_NTPase"/>
</dbReference>
<dbReference type="PANTHER" id="PTHR42939">
    <property type="entry name" value="ABC TRANSPORTER ATP-BINDING PROTEIN ALBC-RELATED"/>
    <property type="match status" value="1"/>
</dbReference>
<dbReference type="InterPro" id="IPR017871">
    <property type="entry name" value="ABC_transporter-like_CS"/>
</dbReference>
<dbReference type="Pfam" id="PF00005">
    <property type="entry name" value="ABC_tran"/>
    <property type="match status" value="1"/>
</dbReference>
<evidence type="ECO:0000313" key="5">
    <source>
        <dbReference type="EMBL" id="PVY83107.1"/>
    </source>
</evidence>
<dbReference type="PROSITE" id="PS50893">
    <property type="entry name" value="ABC_TRANSPORTER_2"/>
    <property type="match status" value="1"/>
</dbReference>
<dbReference type="OrthoDB" id="9801987at2"/>
<dbReference type="GO" id="GO:0016887">
    <property type="term" value="F:ATP hydrolysis activity"/>
    <property type="evidence" value="ECO:0007669"/>
    <property type="project" value="InterPro"/>
</dbReference>